<organism evidence="1 2">
    <name type="scientific">Rhipicephalus microplus</name>
    <name type="common">Cattle tick</name>
    <name type="synonym">Boophilus microplus</name>
    <dbReference type="NCBI Taxonomy" id="6941"/>
    <lineage>
        <taxon>Eukaryota</taxon>
        <taxon>Metazoa</taxon>
        <taxon>Ecdysozoa</taxon>
        <taxon>Arthropoda</taxon>
        <taxon>Chelicerata</taxon>
        <taxon>Arachnida</taxon>
        <taxon>Acari</taxon>
        <taxon>Parasitiformes</taxon>
        <taxon>Ixodida</taxon>
        <taxon>Ixodoidea</taxon>
        <taxon>Ixodidae</taxon>
        <taxon>Rhipicephalinae</taxon>
        <taxon>Rhipicephalus</taxon>
        <taxon>Boophilus</taxon>
    </lineage>
</organism>
<gene>
    <name evidence="1" type="ORF">HPB51_022917</name>
</gene>
<evidence type="ECO:0000313" key="2">
    <source>
        <dbReference type="Proteomes" id="UP000821866"/>
    </source>
</evidence>
<proteinExistence type="predicted"/>
<dbReference type="AlphaFoldDB" id="A0A9J6ED98"/>
<dbReference type="EMBL" id="JABSTU010000005">
    <property type="protein sequence ID" value="KAH8032077.1"/>
    <property type="molecule type" value="Genomic_DNA"/>
</dbReference>
<protein>
    <submittedName>
        <fullName evidence="1">Uncharacterized protein</fullName>
    </submittedName>
</protein>
<accession>A0A9J6ED98</accession>
<dbReference type="VEuPathDB" id="VectorBase:LOC119165069"/>
<keyword evidence="2" id="KW-1185">Reference proteome</keyword>
<evidence type="ECO:0000313" key="1">
    <source>
        <dbReference type="EMBL" id="KAH8032077.1"/>
    </source>
</evidence>
<reference evidence="1" key="1">
    <citation type="journal article" date="2020" name="Cell">
        <title>Large-Scale Comparative Analyses of Tick Genomes Elucidate Their Genetic Diversity and Vector Capacities.</title>
        <authorList>
            <consortium name="Tick Genome and Microbiome Consortium (TIGMIC)"/>
            <person name="Jia N."/>
            <person name="Wang J."/>
            <person name="Shi W."/>
            <person name="Du L."/>
            <person name="Sun Y."/>
            <person name="Zhan W."/>
            <person name="Jiang J.F."/>
            <person name="Wang Q."/>
            <person name="Zhang B."/>
            <person name="Ji P."/>
            <person name="Bell-Sakyi L."/>
            <person name="Cui X.M."/>
            <person name="Yuan T.T."/>
            <person name="Jiang B.G."/>
            <person name="Yang W.F."/>
            <person name="Lam T.T."/>
            <person name="Chang Q.C."/>
            <person name="Ding S.J."/>
            <person name="Wang X.J."/>
            <person name="Zhu J.G."/>
            <person name="Ruan X.D."/>
            <person name="Zhao L."/>
            <person name="Wei J.T."/>
            <person name="Ye R.Z."/>
            <person name="Que T.C."/>
            <person name="Du C.H."/>
            <person name="Zhou Y.H."/>
            <person name="Cheng J.X."/>
            <person name="Dai P.F."/>
            <person name="Guo W.B."/>
            <person name="Han X.H."/>
            <person name="Huang E.J."/>
            <person name="Li L.F."/>
            <person name="Wei W."/>
            <person name="Gao Y.C."/>
            <person name="Liu J.Z."/>
            <person name="Shao H.Z."/>
            <person name="Wang X."/>
            <person name="Wang C.C."/>
            <person name="Yang T.C."/>
            <person name="Huo Q.B."/>
            <person name="Li W."/>
            <person name="Chen H.Y."/>
            <person name="Chen S.E."/>
            <person name="Zhou L.G."/>
            <person name="Ni X.B."/>
            <person name="Tian J.H."/>
            <person name="Sheng Y."/>
            <person name="Liu T."/>
            <person name="Pan Y.S."/>
            <person name="Xia L.Y."/>
            <person name="Li J."/>
            <person name="Zhao F."/>
            <person name="Cao W.C."/>
        </authorList>
    </citation>
    <scope>NUCLEOTIDE SEQUENCE</scope>
    <source>
        <strain evidence="1">Rmic-2018</strain>
    </source>
</reference>
<reference evidence="1" key="2">
    <citation type="submission" date="2021-09" db="EMBL/GenBank/DDBJ databases">
        <authorList>
            <person name="Jia N."/>
            <person name="Wang J."/>
            <person name="Shi W."/>
            <person name="Du L."/>
            <person name="Sun Y."/>
            <person name="Zhan W."/>
            <person name="Jiang J."/>
            <person name="Wang Q."/>
            <person name="Zhang B."/>
            <person name="Ji P."/>
            <person name="Sakyi L.B."/>
            <person name="Cui X."/>
            <person name="Yuan T."/>
            <person name="Jiang B."/>
            <person name="Yang W."/>
            <person name="Lam T.T.-Y."/>
            <person name="Chang Q."/>
            <person name="Ding S."/>
            <person name="Wang X."/>
            <person name="Zhu J."/>
            <person name="Ruan X."/>
            <person name="Zhao L."/>
            <person name="Wei J."/>
            <person name="Que T."/>
            <person name="Du C."/>
            <person name="Cheng J."/>
            <person name="Dai P."/>
            <person name="Han X."/>
            <person name="Huang E."/>
            <person name="Gao Y."/>
            <person name="Liu J."/>
            <person name="Shao H."/>
            <person name="Ye R."/>
            <person name="Li L."/>
            <person name="Wei W."/>
            <person name="Wang X."/>
            <person name="Wang C."/>
            <person name="Huo Q."/>
            <person name="Li W."/>
            <person name="Guo W."/>
            <person name="Chen H."/>
            <person name="Chen S."/>
            <person name="Zhou L."/>
            <person name="Zhou L."/>
            <person name="Ni X."/>
            <person name="Tian J."/>
            <person name="Zhou Y."/>
            <person name="Sheng Y."/>
            <person name="Liu T."/>
            <person name="Pan Y."/>
            <person name="Xia L."/>
            <person name="Li J."/>
            <person name="Zhao F."/>
            <person name="Cao W."/>
        </authorList>
    </citation>
    <scope>NUCLEOTIDE SEQUENCE</scope>
    <source>
        <strain evidence="1">Rmic-2018</strain>
        <tissue evidence="1">Larvae</tissue>
    </source>
</reference>
<sequence>MNEDLKIDLLGAIQMSKAAWENVNKEIIANCFRHAGFTVGAEAAEEPTAIAELTDMEIAAEVTRQGTGIQVAEVEDAVSENVPLPTSSEALAGLALARHYCSAMKGTGFKFVKFLDMATQAYWVQRLPQVMTLNCGDPLLLDQVVHQSVAKTPSDIKPWSWADPLLSMVVSWVDRMGRNRVDHCCWARNCPVRNVRIDKQARPGLTGIQTTERFRAISDVLCRPIGDFQASHFFEFPVMLDTKAMAQIVEVDTLTLKDFVGDDDASEAIAELTDNEIAAEVTRQGTGIQVAEVEDAVSENVPLPTSREALADLALARRYCSAMEGTGFKQNGFVVPYSRDAAAAKVSPYDGADDWPDFESVLPGAADSTITSQLMMATDD</sequence>
<comment type="caution">
    <text evidence="1">The sequence shown here is derived from an EMBL/GenBank/DDBJ whole genome shotgun (WGS) entry which is preliminary data.</text>
</comment>
<name>A0A9J6ED98_RHIMP</name>
<dbReference type="Proteomes" id="UP000821866">
    <property type="component" value="Chromosome 3"/>
</dbReference>